<keyword evidence="1" id="KW-1133">Transmembrane helix</keyword>
<proteinExistence type="predicted"/>
<name>A0A914DSF6_9BILA</name>
<evidence type="ECO:0000256" key="1">
    <source>
        <dbReference type="SAM" id="Phobius"/>
    </source>
</evidence>
<keyword evidence="1" id="KW-0472">Membrane</keyword>
<protein>
    <submittedName>
        <fullName evidence="3">Uncharacterized protein</fullName>
    </submittedName>
</protein>
<dbReference type="PANTHER" id="PTHR22714">
    <property type="entry name" value="PROTEIN CBG02446-RELATED"/>
    <property type="match status" value="1"/>
</dbReference>
<keyword evidence="1" id="KW-0812">Transmembrane</keyword>
<organism evidence="2 3">
    <name type="scientific">Acrobeloides nanus</name>
    <dbReference type="NCBI Taxonomy" id="290746"/>
    <lineage>
        <taxon>Eukaryota</taxon>
        <taxon>Metazoa</taxon>
        <taxon>Ecdysozoa</taxon>
        <taxon>Nematoda</taxon>
        <taxon>Chromadorea</taxon>
        <taxon>Rhabditida</taxon>
        <taxon>Tylenchina</taxon>
        <taxon>Cephalobomorpha</taxon>
        <taxon>Cephaloboidea</taxon>
        <taxon>Cephalobidae</taxon>
        <taxon>Acrobeloides</taxon>
    </lineage>
</organism>
<dbReference type="AlphaFoldDB" id="A0A914DSF6"/>
<sequence>MTDLIANGDYKMISTRVNYFGNWYFMALNESMDPHFVNLRKALAKHPIILTETSAEAVEYLKQGGYIFPSQEDLFLLPIIQAECNFYYFKDDTPQQEVYFIFPNGSHLRENFNRAIIMNYAYMEYAWGKYFENGLIGPPYPNCSDGNYLSNTYKPLDLMSSFGIFLIIMICLAISGVGFFVEFNLYWDPKQARRLSFVAKRIYQATKVTIVYKKYSSARSEERDLRNSV</sequence>
<dbReference type="PANTHER" id="PTHR22714:SF7">
    <property type="entry name" value="SOLUTE-BINDING PROTEIN FAMILY 3_N-TERMINAL DOMAIN-CONTAINING PROTEIN"/>
    <property type="match status" value="1"/>
</dbReference>
<keyword evidence="2" id="KW-1185">Reference proteome</keyword>
<dbReference type="InterPro" id="IPR040128">
    <property type="entry name" value="T25E4.2-like"/>
</dbReference>
<evidence type="ECO:0000313" key="2">
    <source>
        <dbReference type="Proteomes" id="UP000887540"/>
    </source>
</evidence>
<dbReference type="WBParaSite" id="ACRNAN_scaffold3871.g16722.t1">
    <property type="protein sequence ID" value="ACRNAN_scaffold3871.g16722.t1"/>
    <property type="gene ID" value="ACRNAN_scaffold3871.g16722"/>
</dbReference>
<evidence type="ECO:0000313" key="3">
    <source>
        <dbReference type="WBParaSite" id="ACRNAN_scaffold3871.g16722.t1"/>
    </source>
</evidence>
<dbReference type="SUPFAM" id="SSF53850">
    <property type="entry name" value="Periplasmic binding protein-like II"/>
    <property type="match status" value="1"/>
</dbReference>
<dbReference type="Gene3D" id="3.40.190.10">
    <property type="entry name" value="Periplasmic binding protein-like II"/>
    <property type="match status" value="2"/>
</dbReference>
<accession>A0A914DSF6</accession>
<feature type="transmembrane region" description="Helical" evidence="1">
    <location>
        <begin position="162"/>
        <end position="187"/>
    </location>
</feature>
<dbReference type="Proteomes" id="UP000887540">
    <property type="component" value="Unplaced"/>
</dbReference>
<reference evidence="3" key="1">
    <citation type="submission" date="2022-11" db="UniProtKB">
        <authorList>
            <consortium name="WormBaseParasite"/>
        </authorList>
    </citation>
    <scope>IDENTIFICATION</scope>
</reference>